<evidence type="ECO:0000256" key="7">
    <source>
        <dbReference type="ARBA" id="ARBA00023034"/>
    </source>
</evidence>
<evidence type="ECO:0000256" key="8">
    <source>
        <dbReference type="ARBA" id="ARBA00023136"/>
    </source>
</evidence>
<organism evidence="12 13">
    <name type="scientific">Lingula anatina</name>
    <name type="common">Brachiopod</name>
    <name type="synonym">Lingula unguis</name>
    <dbReference type="NCBI Taxonomy" id="7574"/>
    <lineage>
        <taxon>Eukaryota</taxon>
        <taxon>Metazoa</taxon>
        <taxon>Spiralia</taxon>
        <taxon>Lophotrochozoa</taxon>
        <taxon>Brachiopoda</taxon>
        <taxon>Linguliformea</taxon>
        <taxon>Lingulata</taxon>
        <taxon>Lingulida</taxon>
        <taxon>Linguloidea</taxon>
        <taxon>Lingulidae</taxon>
        <taxon>Lingula</taxon>
    </lineage>
</organism>
<reference evidence="13" key="1">
    <citation type="submission" date="2025-08" db="UniProtKB">
        <authorList>
            <consortium name="RefSeq"/>
        </authorList>
    </citation>
    <scope>IDENTIFICATION</scope>
    <source>
        <tissue evidence="13">Gonads</tissue>
    </source>
</reference>
<dbReference type="PANTHER" id="PTHR34441:SF1">
    <property type="entry name" value="MOTILE SPERM DOMAIN-CONTAINING 1"/>
    <property type="match status" value="1"/>
</dbReference>
<keyword evidence="4 10" id="KW-0812">Transmembrane</keyword>
<dbReference type="Pfam" id="PF00635">
    <property type="entry name" value="Motile_Sperm"/>
    <property type="match status" value="1"/>
</dbReference>
<evidence type="ECO:0000256" key="10">
    <source>
        <dbReference type="SAM" id="Phobius"/>
    </source>
</evidence>
<dbReference type="AlphaFoldDB" id="A0A1S3I591"/>
<gene>
    <name evidence="13" type="primary">LOC106161116</name>
</gene>
<dbReference type="PANTHER" id="PTHR34441">
    <property type="entry name" value="MOTILE SPERM DOMAIN-CONTAINING PROTEIN 1"/>
    <property type="match status" value="1"/>
</dbReference>
<dbReference type="FunFam" id="2.60.40.10:FF:000431">
    <property type="entry name" value="motile sperm domain-containing protein 1"/>
    <property type="match status" value="1"/>
</dbReference>
<dbReference type="Proteomes" id="UP000085678">
    <property type="component" value="Unplaced"/>
</dbReference>
<evidence type="ECO:0000256" key="9">
    <source>
        <dbReference type="ARBA" id="ARBA00045707"/>
    </source>
</evidence>
<feature type="transmembrane region" description="Helical" evidence="10">
    <location>
        <begin position="188"/>
        <end position="211"/>
    </location>
</feature>
<keyword evidence="7" id="KW-0333">Golgi apparatus</keyword>
<evidence type="ECO:0000256" key="2">
    <source>
        <dbReference type="ARBA" id="ARBA00004653"/>
    </source>
</evidence>
<dbReference type="KEGG" id="lak:106161116"/>
<evidence type="ECO:0000256" key="1">
    <source>
        <dbReference type="ARBA" id="ARBA00004477"/>
    </source>
</evidence>
<keyword evidence="6 10" id="KW-1133">Transmembrane helix</keyword>
<dbReference type="RefSeq" id="XP_013393432.1">
    <property type="nucleotide sequence ID" value="XM_013537978.1"/>
</dbReference>
<dbReference type="InterPro" id="IPR008962">
    <property type="entry name" value="PapD-like_sf"/>
</dbReference>
<feature type="transmembrane region" description="Helical" evidence="10">
    <location>
        <begin position="159"/>
        <end position="176"/>
    </location>
</feature>
<evidence type="ECO:0000313" key="13">
    <source>
        <dbReference type="RefSeq" id="XP_013393432.1"/>
    </source>
</evidence>
<name>A0A1S3I591_LINAN</name>
<accession>A0A1S3I591</accession>
<keyword evidence="5" id="KW-0256">Endoplasmic reticulum</keyword>
<dbReference type="InterPro" id="IPR039283">
    <property type="entry name" value="MOSPD1/3"/>
</dbReference>
<dbReference type="PROSITE" id="PS50202">
    <property type="entry name" value="MSP"/>
    <property type="match status" value="1"/>
</dbReference>
<protein>
    <recommendedName>
        <fullName evidence="3">Motile sperm domain-containing protein 1</fullName>
    </recommendedName>
</protein>
<keyword evidence="8 10" id="KW-0472">Membrane</keyword>
<comment type="function">
    <text evidence="9">Plays a role in differentiation and/or proliferation of mesenchymal stem cells. Proposed to be involved in epithelial-to-mesenchymal transition (EMT). However, another study suggests that it is not required for EMT or stem cell self-renewal and acts during later stages of differentiation.</text>
</comment>
<dbReference type="Gene3D" id="2.60.40.10">
    <property type="entry name" value="Immunoglobulins"/>
    <property type="match status" value="1"/>
</dbReference>
<evidence type="ECO:0000256" key="3">
    <source>
        <dbReference type="ARBA" id="ARBA00020941"/>
    </source>
</evidence>
<dbReference type="InterPro" id="IPR013783">
    <property type="entry name" value="Ig-like_fold"/>
</dbReference>
<dbReference type="GeneID" id="106161116"/>
<dbReference type="OMA" id="VYNPYEF"/>
<dbReference type="STRING" id="7574.A0A1S3I591"/>
<feature type="domain" description="MSP" evidence="11">
    <location>
        <begin position="1"/>
        <end position="133"/>
    </location>
</feature>
<evidence type="ECO:0000313" key="12">
    <source>
        <dbReference type="Proteomes" id="UP000085678"/>
    </source>
</evidence>
<comment type="subcellular location">
    <subcellularLocation>
        <location evidence="1">Endoplasmic reticulum membrane</location>
        <topology evidence="1">Multi-pass membrane protein</topology>
    </subcellularLocation>
    <subcellularLocation>
        <location evidence="2">Golgi apparatus membrane</location>
        <topology evidence="2">Multi-pass membrane protein</topology>
    </subcellularLocation>
</comment>
<dbReference type="OrthoDB" id="10022288at2759"/>
<dbReference type="GO" id="GO:0000139">
    <property type="term" value="C:Golgi membrane"/>
    <property type="evidence" value="ECO:0007669"/>
    <property type="project" value="UniProtKB-SubCell"/>
</dbReference>
<dbReference type="InterPro" id="IPR000535">
    <property type="entry name" value="MSP_dom"/>
</dbReference>
<evidence type="ECO:0000256" key="6">
    <source>
        <dbReference type="ARBA" id="ARBA00022989"/>
    </source>
</evidence>
<proteinExistence type="predicted"/>
<keyword evidence="12" id="KW-1185">Reference proteome</keyword>
<evidence type="ECO:0000259" key="11">
    <source>
        <dbReference type="PROSITE" id="PS50202"/>
    </source>
</evidence>
<dbReference type="InParanoid" id="A0A1S3I591"/>
<evidence type="ECO:0000256" key="4">
    <source>
        <dbReference type="ARBA" id="ARBA00022692"/>
    </source>
</evidence>
<dbReference type="GO" id="GO:0005789">
    <property type="term" value="C:endoplasmic reticulum membrane"/>
    <property type="evidence" value="ECO:0007669"/>
    <property type="project" value="UniProtKB-SubCell"/>
</dbReference>
<evidence type="ECO:0000256" key="5">
    <source>
        <dbReference type="ARBA" id="ARBA00022824"/>
    </source>
</evidence>
<dbReference type="SUPFAM" id="SSF49354">
    <property type="entry name" value="PapD-like"/>
    <property type="match status" value="1"/>
</dbReference>
<sequence>MQSPPSSLSDGKLPVFVFPSSLIFYSDDQSTHKQVLTLYNPYEMALRFKVQCTAPKKYSVIDPEGVVKPRCCVDVVIRHVDICIKHEGVLDKFRIQVYEQGSRKMAGKKEVTSVLYPTRDSQVKSEDTFESLPTVPGGKMGEQLSIPIRPGQSQSTSPSLVIIMAAIACIAALMLPTVGDKNIKVPEYLVLSVNQKLIAAYVLGLVTMVLLRT</sequence>